<dbReference type="PANTHER" id="PTHR48041:SF91">
    <property type="entry name" value="ABC TRANSPORTER G FAMILY MEMBER 28"/>
    <property type="match status" value="1"/>
</dbReference>
<dbReference type="Gene3D" id="3.40.50.300">
    <property type="entry name" value="P-loop containing nucleotide triphosphate hydrolases"/>
    <property type="match status" value="1"/>
</dbReference>
<reference evidence="7" key="1">
    <citation type="journal article" date="2020" name="Fungal Divers.">
        <title>Resolving the Mortierellaceae phylogeny through synthesis of multi-gene phylogenetics and phylogenomics.</title>
        <authorList>
            <person name="Vandepol N."/>
            <person name="Liber J."/>
            <person name="Desiro A."/>
            <person name="Na H."/>
            <person name="Kennedy M."/>
            <person name="Barry K."/>
            <person name="Grigoriev I.V."/>
            <person name="Miller A.N."/>
            <person name="O'Donnell K."/>
            <person name="Stajich J.E."/>
            <person name="Bonito G."/>
        </authorList>
    </citation>
    <scope>NUCLEOTIDE SEQUENCE</scope>
    <source>
        <strain evidence="7">CK1249</strain>
    </source>
</reference>
<dbReference type="Proteomes" id="UP000738359">
    <property type="component" value="Unassembled WGS sequence"/>
</dbReference>
<evidence type="ECO:0000313" key="7">
    <source>
        <dbReference type="EMBL" id="KAF9938663.1"/>
    </source>
</evidence>
<evidence type="ECO:0000256" key="5">
    <source>
        <dbReference type="ARBA" id="ARBA00023136"/>
    </source>
</evidence>
<accession>A0A9P6IMA4</accession>
<evidence type="ECO:0000313" key="8">
    <source>
        <dbReference type="Proteomes" id="UP000738359"/>
    </source>
</evidence>
<keyword evidence="3" id="KW-0812">Transmembrane</keyword>
<dbReference type="Pfam" id="PF00005">
    <property type="entry name" value="ABC_tran"/>
    <property type="match status" value="1"/>
</dbReference>
<feature type="non-terminal residue" evidence="7">
    <location>
        <position position="124"/>
    </location>
</feature>
<evidence type="ECO:0000256" key="2">
    <source>
        <dbReference type="ARBA" id="ARBA00022448"/>
    </source>
</evidence>
<dbReference type="EMBL" id="JAAAHY010003693">
    <property type="protein sequence ID" value="KAF9938663.1"/>
    <property type="molecule type" value="Genomic_DNA"/>
</dbReference>
<name>A0A9P6IMA4_MORAP</name>
<dbReference type="GO" id="GO:0005524">
    <property type="term" value="F:ATP binding"/>
    <property type="evidence" value="ECO:0007669"/>
    <property type="project" value="InterPro"/>
</dbReference>
<sequence>TPPGLKVSGNIYYNGSKNPSMRRINTVCGYVRQEDGMLMAHLTVRETLRYAAELGMPKSLSKTEKWAKVDEIIDLIGLRECMDVLVGDDDTSGISGGQRRRVSIGLQLVNDPACLFLDEPTSGL</sequence>
<dbReference type="GO" id="GO:0016887">
    <property type="term" value="F:ATP hydrolysis activity"/>
    <property type="evidence" value="ECO:0007669"/>
    <property type="project" value="InterPro"/>
</dbReference>
<keyword evidence="5" id="KW-0472">Membrane</keyword>
<feature type="domain" description="ABC transporter" evidence="6">
    <location>
        <begin position="8"/>
        <end position="122"/>
    </location>
</feature>
<dbReference type="AlphaFoldDB" id="A0A9P6IMA4"/>
<keyword evidence="8" id="KW-1185">Reference proteome</keyword>
<proteinExistence type="predicted"/>
<organism evidence="7 8">
    <name type="scientific">Mortierella alpina</name>
    <name type="common">Oleaginous fungus</name>
    <name type="synonym">Mortierella renispora</name>
    <dbReference type="NCBI Taxonomy" id="64518"/>
    <lineage>
        <taxon>Eukaryota</taxon>
        <taxon>Fungi</taxon>
        <taxon>Fungi incertae sedis</taxon>
        <taxon>Mucoromycota</taxon>
        <taxon>Mortierellomycotina</taxon>
        <taxon>Mortierellomycetes</taxon>
        <taxon>Mortierellales</taxon>
        <taxon>Mortierellaceae</taxon>
        <taxon>Mortierella</taxon>
    </lineage>
</organism>
<dbReference type="InterPro" id="IPR027417">
    <property type="entry name" value="P-loop_NTPase"/>
</dbReference>
<gene>
    <name evidence="7" type="ORF">BGZ70_006514</name>
</gene>
<dbReference type="PANTHER" id="PTHR48041">
    <property type="entry name" value="ABC TRANSPORTER G FAMILY MEMBER 28"/>
    <property type="match status" value="1"/>
</dbReference>
<dbReference type="GO" id="GO:0016020">
    <property type="term" value="C:membrane"/>
    <property type="evidence" value="ECO:0007669"/>
    <property type="project" value="UniProtKB-SubCell"/>
</dbReference>
<evidence type="ECO:0000256" key="1">
    <source>
        <dbReference type="ARBA" id="ARBA00004141"/>
    </source>
</evidence>
<comment type="caution">
    <text evidence="7">The sequence shown here is derived from an EMBL/GenBank/DDBJ whole genome shotgun (WGS) entry which is preliminary data.</text>
</comment>
<dbReference type="InterPro" id="IPR050352">
    <property type="entry name" value="ABCG_transporters"/>
</dbReference>
<keyword evidence="2" id="KW-0813">Transport</keyword>
<dbReference type="SUPFAM" id="SSF52540">
    <property type="entry name" value="P-loop containing nucleoside triphosphate hydrolases"/>
    <property type="match status" value="1"/>
</dbReference>
<evidence type="ECO:0000256" key="4">
    <source>
        <dbReference type="ARBA" id="ARBA00022989"/>
    </source>
</evidence>
<keyword evidence="4" id="KW-1133">Transmembrane helix</keyword>
<evidence type="ECO:0000259" key="6">
    <source>
        <dbReference type="Pfam" id="PF00005"/>
    </source>
</evidence>
<evidence type="ECO:0000256" key="3">
    <source>
        <dbReference type="ARBA" id="ARBA00022692"/>
    </source>
</evidence>
<dbReference type="InterPro" id="IPR003439">
    <property type="entry name" value="ABC_transporter-like_ATP-bd"/>
</dbReference>
<dbReference type="OrthoDB" id="245989at2759"/>
<comment type="subcellular location">
    <subcellularLocation>
        <location evidence="1">Membrane</location>
        <topology evidence="1">Multi-pass membrane protein</topology>
    </subcellularLocation>
</comment>
<dbReference type="GO" id="GO:0042626">
    <property type="term" value="F:ATPase-coupled transmembrane transporter activity"/>
    <property type="evidence" value="ECO:0007669"/>
    <property type="project" value="TreeGrafter"/>
</dbReference>
<feature type="non-terminal residue" evidence="7">
    <location>
        <position position="1"/>
    </location>
</feature>
<protein>
    <recommendedName>
        <fullName evidence="6">ABC transporter domain-containing protein</fullName>
    </recommendedName>
</protein>